<accession>V8FUS6</accession>
<dbReference type="AlphaFoldDB" id="V8FUS6"/>
<evidence type="ECO:0000313" key="2">
    <source>
        <dbReference type="EMBL" id="ETD67177.1"/>
    </source>
</evidence>
<organism evidence="2 3">
    <name type="scientific">Pelistega indica</name>
    <dbReference type="NCBI Taxonomy" id="1414851"/>
    <lineage>
        <taxon>Bacteria</taxon>
        <taxon>Pseudomonadati</taxon>
        <taxon>Pseudomonadota</taxon>
        <taxon>Betaproteobacteria</taxon>
        <taxon>Burkholderiales</taxon>
        <taxon>Alcaligenaceae</taxon>
        <taxon>Pelistega</taxon>
    </lineage>
</organism>
<feature type="compositionally biased region" description="Low complexity" evidence="1">
    <location>
        <begin position="270"/>
        <end position="282"/>
    </location>
</feature>
<keyword evidence="3" id="KW-1185">Reference proteome</keyword>
<proteinExistence type="predicted"/>
<feature type="region of interest" description="Disordered" evidence="1">
    <location>
        <begin position="264"/>
        <end position="290"/>
    </location>
</feature>
<gene>
    <name evidence="2" type="ORF">V757_11655</name>
</gene>
<dbReference type="EMBL" id="AYSV01000126">
    <property type="protein sequence ID" value="ETD67177.1"/>
    <property type="molecule type" value="Genomic_DNA"/>
</dbReference>
<dbReference type="OrthoDB" id="9154316at2"/>
<sequence>MSNLQTFSQAALPAHLATTQSSLTSAMNAGFSGGFNRISIRNSKWNAIKNGQVIQQSSAEFIDVVIVDIQSAIGRIYYNTQYVRDSKIKPACFSNDGITPDPRAETKPVVFLSDGTSRPVKSCAECPNNIRGSGQNGGRACGYVRRIAVVLADDLAGDVYTLDVKALSLFGDGNPALHQYSLRGYANFLATIPGTKGVPPNALVTRLSFDPSESVPVLRFGPSPGSANRATWLTAEEFARIEHRRTEQDVRNMMETAADEAVDDDANLDTPKPVSTPVAPSAPAIPAPPSEIAVPPAPPVAPVPPAPAAAKSVRIEKRIVEEPALMENHPSVPAEWKAWATTPGVTREQVAEQLAKHFPEAVKPVRKEVEVEVEDVVTPPTPPAVPATPAVPTPPVMPAVPTPAEVVAADDAKPKRTRKKKENVKDADVVDVSIDDTAYAADGMQALMEGDFDD</sequence>
<evidence type="ECO:0000313" key="3">
    <source>
        <dbReference type="Proteomes" id="UP000018766"/>
    </source>
</evidence>
<protein>
    <submittedName>
        <fullName evidence="2">Uncharacterized protein</fullName>
    </submittedName>
</protein>
<reference evidence="2 3" key="1">
    <citation type="submission" date="2013-11" db="EMBL/GenBank/DDBJ databases">
        <title>Genomic analysis of Pelistega sp. HM-7.</title>
        <authorList>
            <person name="Kumbhare S.V."/>
            <person name="Shetty S.A."/>
            <person name="Sharma O."/>
            <person name="Dhotre D.P."/>
        </authorList>
    </citation>
    <scope>NUCLEOTIDE SEQUENCE [LARGE SCALE GENOMIC DNA]</scope>
    <source>
        <strain evidence="2 3">HM-7</strain>
    </source>
</reference>
<dbReference type="Proteomes" id="UP000018766">
    <property type="component" value="Unassembled WGS sequence"/>
</dbReference>
<dbReference type="RefSeq" id="WP_023953011.1">
    <property type="nucleotide sequence ID" value="NZ_AYSV01000126.1"/>
</dbReference>
<comment type="caution">
    <text evidence="2">The sequence shown here is derived from an EMBL/GenBank/DDBJ whole genome shotgun (WGS) entry which is preliminary data.</text>
</comment>
<name>V8FUS6_9BURK</name>
<evidence type="ECO:0000256" key="1">
    <source>
        <dbReference type="SAM" id="MobiDB-lite"/>
    </source>
</evidence>